<keyword evidence="2 5" id="KW-0812">Transmembrane</keyword>
<organism evidence="7 8">
    <name type="scientific">Ameca splendens</name>
    <dbReference type="NCBI Taxonomy" id="208324"/>
    <lineage>
        <taxon>Eukaryota</taxon>
        <taxon>Metazoa</taxon>
        <taxon>Chordata</taxon>
        <taxon>Craniata</taxon>
        <taxon>Vertebrata</taxon>
        <taxon>Euteleostomi</taxon>
        <taxon>Actinopterygii</taxon>
        <taxon>Neopterygii</taxon>
        <taxon>Teleostei</taxon>
        <taxon>Neoteleostei</taxon>
        <taxon>Acanthomorphata</taxon>
        <taxon>Ovalentaria</taxon>
        <taxon>Atherinomorphae</taxon>
        <taxon>Cyprinodontiformes</taxon>
        <taxon>Goodeidae</taxon>
        <taxon>Ameca</taxon>
    </lineage>
</organism>
<sequence>MHFSLFSYLKILLGVVRFGFVVTYLSEPLIRGYTTASACHVCVSQLKYLFGVTPTRFTGPFSIIYTVVEIFRLLPQTRIPELVVSLVSLTFLIVFKQINDCHKRKLPLPIPIELIVIITATIITYFCGLRSEYLIDVVGEIPSGLKAPHVPDTTLFSKIIVDAFTVAIVGYAITISLGKTFALKHGYKVDSNQELVAAGLCNAIGGLFQCYAVTASLSRSLVQESTGGKTQVAGLVSSVIVLITVLKIGSLFEDLPKVLCVSLLFSLIN</sequence>
<dbReference type="EMBL" id="JAHRIP010080322">
    <property type="protein sequence ID" value="MEQ2312806.1"/>
    <property type="molecule type" value="Genomic_DNA"/>
</dbReference>
<feature type="domain" description="SLC26A/SulP transporter" evidence="6">
    <location>
        <begin position="9"/>
        <end position="266"/>
    </location>
</feature>
<feature type="transmembrane region" description="Helical" evidence="5">
    <location>
        <begin position="7"/>
        <end position="25"/>
    </location>
</feature>
<evidence type="ECO:0000256" key="2">
    <source>
        <dbReference type="ARBA" id="ARBA00022692"/>
    </source>
</evidence>
<evidence type="ECO:0000256" key="5">
    <source>
        <dbReference type="SAM" id="Phobius"/>
    </source>
</evidence>
<feature type="transmembrane region" description="Helical" evidence="5">
    <location>
        <begin position="230"/>
        <end position="249"/>
    </location>
</feature>
<proteinExistence type="predicted"/>
<feature type="transmembrane region" description="Helical" evidence="5">
    <location>
        <begin position="155"/>
        <end position="174"/>
    </location>
</feature>
<dbReference type="InterPro" id="IPR001902">
    <property type="entry name" value="SLC26A/SulP_fam"/>
</dbReference>
<dbReference type="Proteomes" id="UP001469553">
    <property type="component" value="Unassembled WGS sequence"/>
</dbReference>
<feature type="transmembrane region" description="Helical" evidence="5">
    <location>
        <begin position="79"/>
        <end position="98"/>
    </location>
</feature>
<evidence type="ECO:0000256" key="1">
    <source>
        <dbReference type="ARBA" id="ARBA00004141"/>
    </source>
</evidence>
<evidence type="ECO:0000256" key="4">
    <source>
        <dbReference type="ARBA" id="ARBA00023136"/>
    </source>
</evidence>
<evidence type="ECO:0000259" key="6">
    <source>
        <dbReference type="Pfam" id="PF00916"/>
    </source>
</evidence>
<evidence type="ECO:0000256" key="3">
    <source>
        <dbReference type="ARBA" id="ARBA00022989"/>
    </source>
</evidence>
<evidence type="ECO:0000313" key="7">
    <source>
        <dbReference type="EMBL" id="MEQ2312806.1"/>
    </source>
</evidence>
<keyword evidence="3 5" id="KW-1133">Transmembrane helix</keyword>
<keyword evidence="8" id="KW-1185">Reference proteome</keyword>
<protein>
    <recommendedName>
        <fullName evidence="6">SLC26A/SulP transporter domain-containing protein</fullName>
    </recommendedName>
</protein>
<feature type="transmembrane region" description="Helical" evidence="5">
    <location>
        <begin position="195"/>
        <end position="218"/>
    </location>
</feature>
<feature type="transmembrane region" description="Helical" evidence="5">
    <location>
        <begin position="110"/>
        <end position="135"/>
    </location>
</feature>
<dbReference type="PANTHER" id="PTHR11814">
    <property type="entry name" value="SULFATE TRANSPORTER"/>
    <property type="match status" value="1"/>
</dbReference>
<evidence type="ECO:0000313" key="8">
    <source>
        <dbReference type="Proteomes" id="UP001469553"/>
    </source>
</evidence>
<accession>A0ABV1A3F2</accession>
<comment type="caution">
    <text evidence="7">The sequence shown here is derived from an EMBL/GenBank/DDBJ whole genome shotgun (WGS) entry which is preliminary data.</text>
</comment>
<dbReference type="Pfam" id="PF00916">
    <property type="entry name" value="Sulfate_transp"/>
    <property type="match status" value="1"/>
</dbReference>
<name>A0ABV1A3F2_9TELE</name>
<keyword evidence="4 5" id="KW-0472">Membrane</keyword>
<dbReference type="InterPro" id="IPR011547">
    <property type="entry name" value="SLC26A/SulP_dom"/>
</dbReference>
<gene>
    <name evidence="7" type="ORF">AMECASPLE_034984</name>
</gene>
<comment type="subcellular location">
    <subcellularLocation>
        <location evidence="1">Membrane</location>
        <topology evidence="1">Multi-pass membrane protein</topology>
    </subcellularLocation>
</comment>
<reference evidence="7 8" key="1">
    <citation type="submission" date="2021-06" db="EMBL/GenBank/DDBJ databases">
        <authorList>
            <person name="Palmer J.M."/>
        </authorList>
    </citation>
    <scope>NUCLEOTIDE SEQUENCE [LARGE SCALE GENOMIC DNA]</scope>
    <source>
        <strain evidence="7 8">AS_MEX2019</strain>
        <tissue evidence="7">Muscle</tissue>
    </source>
</reference>